<name>A0A285VD89_9ACTN</name>
<proteinExistence type="predicted"/>
<dbReference type="OrthoDB" id="5184739at2"/>
<dbReference type="AlphaFoldDB" id="A0A285VD89"/>
<dbReference type="EMBL" id="OBQI01000004">
    <property type="protein sequence ID" value="SOC50461.1"/>
    <property type="molecule type" value="Genomic_DNA"/>
</dbReference>
<dbReference type="RefSeq" id="WP_141437153.1">
    <property type="nucleotide sequence ID" value="NZ_OBQI01000004.1"/>
</dbReference>
<keyword evidence="1" id="KW-0472">Membrane</keyword>
<keyword evidence="1" id="KW-1133">Transmembrane helix</keyword>
<reference evidence="3" key="1">
    <citation type="submission" date="2017-08" db="EMBL/GenBank/DDBJ databases">
        <authorList>
            <person name="Varghese N."/>
            <person name="Submissions S."/>
        </authorList>
    </citation>
    <scope>NUCLEOTIDE SEQUENCE [LARGE SCALE GENOMIC DNA]</scope>
    <source>
        <strain evidence="3">DSM 4725</strain>
    </source>
</reference>
<evidence type="ECO:0000313" key="3">
    <source>
        <dbReference type="Proteomes" id="UP000219435"/>
    </source>
</evidence>
<protein>
    <recommendedName>
        <fullName evidence="4">Cell wall-active antibiotics response 4TMS YvqF</fullName>
    </recommendedName>
</protein>
<accession>A0A285VD89</accession>
<organism evidence="2 3">
    <name type="scientific">Blastococcus aggregatus</name>
    <dbReference type="NCBI Taxonomy" id="38502"/>
    <lineage>
        <taxon>Bacteria</taxon>
        <taxon>Bacillati</taxon>
        <taxon>Actinomycetota</taxon>
        <taxon>Actinomycetes</taxon>
        <taxon>Geodermatophilales</taxon>
        <taxon>Geodermatophilaceae</taxon>
        <taxon>Blastococcus</taxon>
    </lineage>
</organism>
<evidence type="ECO:0000313" key="2">
    <source>
        <dbReference type="EMBL" id="SOC50461.1"/>
    </source>
</evidence>
<evidence type="ECO:0008006" key="4">
    <source>
        <dbReference type="Google" id="ProtNLM"/>
    </source>
</evidence>
<dbReference type="Proteomes" id="UP000219435">
    <property type="component" value="Unassembled WGS sequence"/>
</dbReference>
<gene>
    <name evidence="2" type="ORF">SAMN05660748_3209</name>
</gene>
<keyword evidence="1" id="KW-0812">Transmembrane</keyword>
<evidence type="ECO:0000256" key="1">
    <source>
        <dbReference type="SAM" id="Phobius"/>
    </source>
</evidence>
<sequence length="165" mass="17890">MRNPNWSSVLRRLRPWVVGWFTFQALVALAGVLTAWRRDEGDATSTSIRRTVTHNGLELRPTNADLSRLRVDLAMAGGEIDLTALPLPARGVDLTVRMGMAGLVVRVPADWRVWWRFRGVGGIGTDGAVERTHDEHAADLRIHAVVVLGGLVVEAGGLSASPQPG</sequence>
<keyword evidence="3" id="KW-1185">Reference proteome</keyword>
<feature type="transmembrane region" description="Helical" evidence="1">
    <location>
        <begin position="16"/>
        <end position="36"/>
    </location>
</feature>